<dbReference type="EMBL" id="CP019124">
    <property type="protein sequence ID" value="APX91179.1"/>
    <property type="molecule type" value="Genomic_DNA"/>
</dbReference>
<dbReference type="Gene3D" id="3.40.630.30">
    <property type="match status" value="1"/>
</dbReference>
<dbReference type="PANTHER" id="PTHR43072">
    <property type="entry name" value="N-ACETYLTRANSFERASE"/>
    <property type="match status" value="1"/>
</dbReference>
<dbReference type="PROSITE" id="PS51186">
    <property type="entry name" value="GNAT"/>
    <property type="match status" value="1"/>
</dbReference>
<dbReference type="OrthoDB" id="5459937at2"/>
<proteinExistence type="predicted"/>
<evidence type="ECO:0000313" key="4">
    <source>
        <dbReference type="EMBL" id="APX91179.1"/>
    </source>
</evidence>
<sequence>MLRPAGTDDAAAIARIWNAMILDTLATFNSTPKTDDDLRELIAARAEQGHGFLLACEPGGDGGGPVLGFATYGQFRGGVGYARAFEHTVVIDAAARGRGLGRTLMQGLEEHARGAGGHVLMAGVSAANPDGICFHATIGFAEVARLSEVGFKNGRYLDLVLMQKML</sequence>
<evidence type="ECO:0000256" key="2">
    <source>
        <dbReference type="ARBA" id="ARBA00023315"/>
    </source>
</evidence>
<dbReference type="AlphaFoldDB" id="A0A1U7DMS3"/>
<reference evidence="4 5" key="1">
    <citation type="submission" date="2017-01" db="EMBL/GenBank/DDBJ databases">
        <title>Genomic analysis of Xuhuaishuia manganoxidans DY6-4.</title>
        <authorList>
            <person name="Wang X."/>
        </authorList>
    </citation>
    <scope>NUCLEOTIDE SEQUENCE [LARGE SCALE GENOMIC DNA]</scope>
    <source>
        <strain evidence="4 5">DY6-4</strain>
    </source>
</reference>
<organism evidence="4 5">
    <name type="scientific">Brevirhabdus pacifica</name>
    <dbReference type="NCBI Taxonomy" id="1267768"/>
    <lineage>
        <taxon>Bacteria</taxon>
        <taxon>Pseudomonadati</taxon>
        <taxon>Pseudomonadota</taxon>
        <taxon>Alphaproteobacteria</taxon>
        <taxon>Rhodobacterales</taxon>
        <taxon>Paracoccaceae</taxon>
        <taxon>Brevirhabdus</taxon>
    </lineage>
</organism>
<dbReference type="Pfam" id="PF00583">
    <property type="entry name" value="Acetyltransf_1"/>
    <property type="match status" value="1"/>
</dbReference>
<evidence type="ECO:0000259" key="3">
    <source>
        <dbReference type="PROSITE" id="PS51186"/>
    </source>
</evidence>
<gene>
    <name evidence="4" type="ORF">BV394_13620</name>
</gene>
<dbReference type="InterPro" id="IPR000182">
    <property type="entry name" value="GNAT_dom"/>
</dbReference>
<dbReference type="SUPFAM" id="SSF55729">
    <property type="entry name" value="Acyl-CoA N-acyltransferases (Nat)"/>
    <property type="match status" value="1"/>
</dbReference>
<dbReference type="Proteomes" id="UP000187266">
    <property type="component" value="Chromosome"/>
</dbReference>
<name>A0A1U7DMS3_9RHOB</name>
<accession>A0A1U7DMS3</accession>
<keyword evidence="5" id="KW-1185">Reference proteome</keyword>
<evidence type="ECO:0000313" key="5">
    <source>
        <dbReference type="Proteomes" id="UP000187266"/>
    </source>
</evidence>
<keyword evidence="2" id="KW-0012">Acyltransferase</keyword>
<dbReference type="STRING" id="1267768.BV394_13620"/>
<dbReference type="GO" id="GO:0016747">
    <property type="term" value="F:acyltransferase activity, transferring groups other than amino-acyl groups"/>
    <property type="evidence" value="ECO:0007669"/>
    <property type="project" value="InterPro"/>
</dbReference>
<feature type="domain" description="N-acetyltransferase" evidence="3">
    <location>
        <begin position="1"/>
        <end position="166"/>
    </location>
</feature>
<evidence type="ECO:0000256" key="1">
    <source>
        <dbReference type="ARBA" id="ARBA00022679"/>
    </source>
</evidence>
<dbReference type="PANTHER" id="PTHR43072:SF23">
    <property type="entry name" value="UPF0039 PROTEIN C11D3.02C"/>
    <property type="match status" value="1"/>
</dbReference>
<dbReference type="RefSeq" id="WP_076981195.1">
    <property type="nucleotide sequence ID" value="NZ_CP019124.1"/>
</dbReference>
<keyword evidence="1" id="KW-0808">Transferase</keyword>
<protein>
    <submittedName>
        <fullName evidence="4">GNAT family N-acetyltransferase</fullName>
    </submittedName>
</protein>
<dbReference type="CDD" id="cd04301">
    <property type="entry name" value="NAT_SF"/>
    <property type="match status" value="1"/>
</dbReference>
<dbReference type="InterPro" id="IPR016181">
    <property type="entry name" value="Acyl_CoA_acyltransferase"/>
</dbReference>